<dbReference type="AlphaFoldDB" id="A0A0A1VNV0"/>
<organism evidence="2 3">
    <name type="scientific">Microcystis aeruginosa NIES-44</name>
    <dbReference type="NCBI Taxonomy" id="449439"/>
    <lineage>
        <taxon>Bacteria</taxon>
        <taxon>Bacillati</taxon>
        <taxon>Cyanobacteriota</taxon>
        <taxon>Cyanophyceae</taxon>
        <taxon>Oscillatoriophycideae</taxon>
        <taxon>Chroococcales</taxon>
        <taxon>Microcystaceae</taxon>
        <taxon>Microcystis</taxon>
    </lineage>
</organism>
<dbReference type="EMBL" id="BBPA01000002">
    <property type="protein sequence ID" value="GAL91234.1"/>
    <property type="molecule type" value="Genomic_DNA"/>
</dbReference>
<protein>
    <submittedName>
        <fullName evidence="2">Uncharacterized protein</fullName>
    </submittedName>
</protein>
<comment type="similarity">
    <text evidence="1">Belongs to the UPF0175 family.</text>
</comment>
<dbReference type="InterPro" id="IPR005368">
    <property type="entry name" value="UPF0175"/>
</dbReference>
<reference evidence="3" key="1">
    <citation type="journal article" date="2015" name="Genome">
        <title>Whole Genome Sequence of the Non-Microcystin-Producing Microcystis aeruginosa Strain NIES-44.</title>
        <authorList>
            <person name="Okano K."/>
            <person name="Miyata N."/>
            <person name="Ozaki Y."/>
        </authorList>
    </citation>
    <scope>NUCLEOTIDE SEQUENCE [LARGE SCALE GENOMIC DNA]</scope>
    <source>
        <strain evidence="3">NIES-44</strain>
    </source>
</reference>
<evidence type="ECO:0000313" key="2">
    <source>
        <dbReference type="EMBL" id="GAL91234.1"/>
    </source>
</evidence>
<evidence type="ECO:0000313" key="3">
    <source>
        <dbReference type="Proteomes" id="UP000030321"/>
    </source>
</evidence>
<comment type="caution">
    <text evidence="2">The sequence shown here is derived from an EMBL/GenBank/DDBJ whole genome shotgun (WGS) entry which is preliminary data.</text>
</comment>
<dbReference type="Proteomes" id="UP000030321">
    <property type="component" value="Unassembled WGS sequence"/>
</dbReference>
<sequence length="81" mass="9274">MSVVIPNDILTASGLSEDELKLEIAIMLFKQDKISIGKARHLAGMNLLQFQHELNLREICVHYDLEELEEDIQTLQKLGRL</sequence>
<dbReference type="GeneID" id="66709187"/>
<accession>A0A0A1VNV0</accession>
<evidence type="ECO:0000256" key="1">
    <source>
        <dbReference type="ARBA" id="ARBA00005651"/>
    </source>
</evidence>
<gene>
    <name evidence="2" type="ORF">N44_00603</name>
</gene>
<dbReference type="PANTHER" id="PTHR37525">
    <property type="entry name" value="UPF0175 PROTEIN SSL1255"/>
    <property type="match status" value="1"/>
</dbReference>
<dbReference type="InterPro" id="IPR052264">
    <property type="entry name" value="UPF0175_domain"/>
</dbReference>
<dbReference type="Pfam" id="PF03683">
    <property type="entry name" value="UPF0175"/>
    <property type="match status" value="1"/>
</dbReference>
<proteinExistence type="inferred from homology"/>
<dbReference type="PANTHER" id="PTHR37525:SF1">
    <property type="entry name" value="UPF0175 PROTEIN SSL1255"/>
    <property type="match status" value="1"/>
</dbReference>
<name>A0A0A1VNV0_MICAE</name>
<dbReference type="RefSeq" id="WP_002770883.1">
    <property type="nucleotide sequence ID" value="NZ_BBPA01000002.1"/>
</dbReference>